<keyword evidence="1" id="KW-0812">Transmembrane</keyword>
<gene>
    <name evidence="2" type="ORF">ISU07_07220</name>
</gene>
<organism evidence="2 3">
    <name type="scientific">Nocardioides islandensis</name>
    <dbReference type="NCBI Taxonomy" id="433663"/>
    <lineage>
        <taxon>Bacteria</taxon>
        <taxon>Bacillati</taxon>
        <taxon>Actinomycetota</taxon>
        <taxon>Actinomycetes</taxon>
        <taxon>Propionibacteriales</taxon>
        <taxon>Nocardioidaceae</taxon>
        <taxon>Nocardioides</taxon>
    </lineage>
</organism>
<dbReference type="EMBL" id="JADKPN010000002">
    <property type="protein sequence ID" value="MBF4762914.1"/>
    <property type="molecule type" value="Genomic_DNA"/>
</dbReference>
<evidence type="ECO:0000313" key="2">
    <source>
        <dbReference type="EMBL" id="MBF4762914.1"/>
    </source>
</evidence>
<sequence>MVRVAQGVGGFVLGALLMILVPPIGLAIALVLGGILAWGRLRRHDVTALTPAAAGYLVAAAAYVVLAVLAAL</sequence>
<dbReference type="RefSeq" id="WP_194706076.1">
    <property type="nucleotide sequence ID" value="NZ_JADKPN010000002.1"/>
</dbReference>
<dbReference type="Proteomes" id="UP000640489">
    <property type="component" value="Unassembled WGS sequence"/>
</dbReference>
<evidence type="ECO:0000313" key="3">
    <source>
        <dbReference type="Proteomes" id="UP000640489"/>
    </source>
</evidence>
<evidence type="ECO:0000256" key="1">
    <source>
        <dbReference type="SAM" id="Phobius"/>
    </source>
</evidence>
<dbReference type="AlphaFoldDB" id="A0A930YHE6"/>
<keyword evidence="3" id="KW-1185">Reference proteome</keyword>
<keyword evidence="1" id="KW-1133">Transmembrane helix</keyword>
<accession>A0A930YHE6</accession>
<feature type="transmembrane region" description="Helical" evidence="1">
    <location>
        <begin position="12"/>
        <end position="36"/>
    </location>
</feature>
<feature type="transmembrane region" description="Helical" evidence="1">
    <location>
        <begin position="48"/>
        <end position="71"/>
    </location>
</feature>
<protein>
    <submittedName>
        <fullName evidence="2">Uncharacterized protein</fullName>
    </submittedName>
</protein>
<proteinExistence type="predicted"/>
<name>A0A930YHE6_9ACTN</name>
<reference evidence="2" key="1">
    <citation type="submission" date="2020-11" db="EMBL/GenBank/DDBJ databases">
        <title>Nocardioides sp. nov., isolated from Soil of Cynanchum wilfordii Hemsley rhizosphere.</title>
        <authorList>
            <person name="Lee J.-S."/>
            <person name="Suh M.K."/>
            <person name="Kim J.-S."/>
        </authorList>
    </citation>
    <scope>NUCLEOTIDE SEQUENCE</scope>
    <source>
        <strain evidence="2">KCTC 19275</strain>
    </source>
</reference>
<comment type="caution">
    <text evidence="2">The sequence shown here is derived from an EMBL/GenBank/DDBJ whole genome shotgun (WGS) entry which is preliminary data.</text>
</comment>
<keyword evidence="1" id="KW-0472">Membrane</keyword>